<evidence type="ECO:0000256" key="6">
    <source>
        <dbReference type="ARBA" id="ARBA00022833"/>
    </source>
</evidence>
<protein>
    <recommendedName>
        <fullName evidence="10">Purine nucleoside phosphorylase</fullName>
    </recommendedName>
</protein>
<gene>
    <name evidence="11" type="ordered locus">G5S_0763</name>
</gene>
<keyword evidence="6" id="KW-0862">Zinc</keyword>
<evidence type="ECO:0000256" key="10">
    <source>
        <dbReference type="RuleBase" id="RU361274"/>
    </source>
</evidence>
<dbReference type="InterPro" id="IPR003730">
    <property type="entry name" value="Cu_polyphenol_OxRdtase"/>
</dbReference>
<dbReference type="EMBL" id="CP002608">
    <property type="protein sequence ID" value="AEB41711.1"/>
    <property type="molecule type" value="Genomic_DNA"/>
</dbReference>
<comment type="catalytic activity">
    <reaction evidence="9">
        <text>S-methyl-5'-thioadenosine + phosphate = 5-(methylsulfanyl)-alpha-D-ribose 1-phosphate + adenine</text>
        <dbReference type="Rhea" id="RHEA:11852"/>
        <dbReference type="ChEBI" id="CHEBI:16708"/>
        <dbReference type="ChEBI" id="CHEBI:17509"/>
        <dbReference type="ChEBI" id="CHEBI:43474"/>
        <dbReference type="ChEBI" id="CHEBI:58533"/>
        <dbReference type="EC" id="2.4.2.28"/>
    </reaction>
    <physiologicalReaction direction="left-to-right" evidence="9">
        <dbReference type="Rhea" id="RHEA:11853"/>
    </physiologicalReaction>
</comment>
<dbReference type="CDD" id="cd16833">
    <property type="entry name" value="YfiH"/>
    <property type="match status" value="1"/>
</dbReference>
<comment type="similarity">
    <text evidence="2 10">Belongs to the purine nucleoside phosphorylase YfiH/LACC1 family.</text>
</comment>
<comment type="catalytic activity">
    <reaction evidence="1">
        <text>inosine + phosphate = alpha-D-ribose 1-phosphate + hypoxanthine</text>
        <dbReference type="Rhea" id="RHEA:27646"/>
        <dbReference type="ChEBI" id="CHEBI:17368"/>
        <dbReference type="ChEBI" id="CHEBI:17596"/>
        <dbReference type="ChEBI" id="CHEBI:43474"/>
        <dbReference type="ChEBI" id="CHEBI:57720"/>
        <dbReference type="EC" id="2.4.2.1"/>
    </reaction>
    <physiologicalReaction direction="left-to-right" evidence="1">
        <dbReference type="Rhea" id="RHEA:27647"/>
    </physiologicalReaction>
</comment>
<dbReference type="RefSeq" id="WP_013712789.1">
    <property type="nucleotide sequence ID" value="NC_015408.1"/>
</dbReference>
<proteinExistence type="inferred from homology"/>
<evidence type="ECO:0000256" key="3">
    <source>
        <dbReference type="ARBA" id="ARBA00022679"/>
    </source>
</evidence>
<evidence type="ECO:0000256" key="4">
    <source>
        <dbReference type="ARBA" id="ARBA00022723"/>
    </source>
</evidence>
<dbReference type="Proteomes" id="UP000008305">
    <property type="component" value="Chromosome"/>
</dbReference>
<dbReference type="Gene3D" id="3.60.140.10">
    <property type="entry name" value="CNF1/YfiH-like putative cysteine hydrolases"/>
    <property type="match status" value="1"/>
</dbReference>
<name>A0AA34RDG2_CHLPE</name>
<dbReference type="KEGG" id="cpm:G5S_0763"/>
<comment type="catalytic activity">
    <reaction evidence="8">
        <text>adenosine + phosphate = alpha-D-ribose 1-phosphate + adenine</text>
        <dbReference type="Rhea" id="RHEA:27642"/>
        <dbReference type="ChEBI" id="CHEBI:16335"/>
        <dbReference type="ChEBI" id="CHEBI:16708"/>
        <dbReference type="ChEBI" id="CHEBI:43474"/>
        <dbReference type="ChEBI" id="CHEBI:57720"/>
        <dbReference type="EC" id="2.4.2.1"/>
    </reaction>
    <physiologicalReaction direction="left-to-right" evidence="8">
        <dbReference type="Rhea" id="RHEA:27643"/>
    </physiologicalReaction>
</comment>
<evidence type="ECO:0000256" key="5">
    <source>
        <dbReference type="ARBA" id="ARBA00022801"/>
    </source>
</evidence>
<keyword evidence="3" id="KW-0808">Transferase</keyword>
<dbReference type="GO" id="GO:0017061">
    <property type="term" value="F:S-methyl-5-thioadenosine phosphorylase activity"/>
    <property type="evidence" value="ECO:0007669"/>
    <property type="project" value="UniProtKB-EC"/>
</dbReference>
<evidence type="ECO:0000313" key="12">
    <source>
        <dbReference type="Proteomes" id="UP000008305"/>
    </source>
</evidence>
<evidence type="ECO:0000256" key="1">
    <source>
        <dbReference type="ARBA" id="ARBA00000553"/>
    </source>
</evidence>
<dbReference type="InterPro" id="IPR011324">
    <property type="entry name" value="Cytotoxic_necrot_fac-like_cat"/>
</dbReference>
<dbReference type="PANTHER" id="PTHR30616">
    <property type="entry name" value="UNCHARACTERIZED PROTEIN YFIH"/>
    <property type="match status" value="1"/>
</dbReference>
<reference evidence="11 12" key="1">
    <citation type="journal article" date="2011" name="J. Bacteriol.">
        <title>Genome sequence of the obligate intracellular animal pathogen Chlamydia pecorum E58.</title>
        <authorList>
            <person name="Mojica S."/>
            <person name="Huot Creasy H."/>
            <person name="Daugherty S."/>
            <person name="Read T.D."/>
            <person name="Kim T."/>
            <person name="Kaltenboeck B."/>
            <person name="Bavoil P."/>
            <person name="Myers G.S."/>
        </authorList>
    </citation>
    <scope>NUCLEOTIDE SEQUENCE [LARGE SCALE GENOMIC DNA]</scope>
    <source>
        <strain evidence="11 12">E58</strain>
    </source>
</reference>
<dbReference type="GO" id="GO:0005507">
    <property type="term" value="F:copper ion binding"/>
    <property type="evidence" value="ECO:0007669"/>
    <property type="project" value="TreeGrafter"/>
</dbReference>
<keyword evidence="12" id="KW-1185">Reference proteome</keyword>
<dbReference type="GO" id="GO:0016787">
    <property type="term" value="F:hydrolase activity"/>
    <property type="evidence" value="ECO:0007669"/>
    <property type="project" value="UniProtKB-KW"/>
</dbReference>
<dbReference type="InterPro" id="IPR038371">
    <property type="entry name" value="Cu_polyphenol_OxRdtase_sf"/>
</dbReference>
<evidence type="ECO:0000256" key="8">
    <source>
        <dbReference type="ARBA" id="ARBA00048968"/>
    </source>
</evidence>
<keyword evidence="4" id="KW-0479">Metal-binding</keyword>
<dbReference type="PANTHER" id="PTHR30616:SF2">
    <property type="entry name" value="PURINE NUCLEOSIDE PHOSPHORYLASE LACC1"/>
    <property type="match status" value="1"/>
</dbReference>
<organism evidence="11 12">
    <name type="scientific">Chlamydia pecorum (strain ATCC VR-628 / DSM 29919 / E58)</name>
    <name type="common">Chlamydophila pecorum</name>
    <dbReference type="NCBI Taxonomy" id="331635"/>
    <lineage>
        <taxon>Bacteria</taxon>
        <taxon>Pseudomonadati</taxon>
        <taxon>Chlamydiota</taxon>
        <taxon>Chlamydiia</taxon>
        <taxon>Chlamydiales</taxon>
        <taxon>Chlamydiaceae</taxon>
        <taxon>Chlamydia/Chlamydophila group</taxon>
        <taxon>Chlamydia</taxon>
    </lineage>
</organism>
<evidence type="ECO:0000313" key="11">
    <source>
        <dbReference type="EMBL" id="AEB41711.1"/>
    </source>
</evidence>
<dbReference type="AlphaFoldDB" id="A0AA34RDG2"/>
<keyword evidence="5" id="KW-0378">Hydrolase</keyword>
<dbReference type="Pfam" id="PF02578">
    <property type="entry name" value="Cu-oxidase_4"/>
    <property type="match status" value="1"/>
</dbReference>
<evidence type="ECO:0000256" key="9">
    <source>
        <dbReference type="ARBA" id="ARBA00049893"/>
    </source>
</evidence>
<comment type="catalytic activity">
    <reaction evidence="7">
        <text>adenosine + H2O + H(+) = inosine + NH4(+)</text>
        <dbReference type="Rhea" id="RHEA:24408"/>
        <dbReference type="ChEBI" id="CHEBI:15377"/>
        <dbReference type="ChEBI" id="CHEBI:15378"/>
        <dbReference type="ChEBI" id="CHEBI:16335"/>
        <dbReference type="ChEBI" id="CHEBI:17596"/>
        <dbReference type="ChEBI" id="CHEBI:28938"/>
        <dbReference type="EC" id="3.5.4.4"/>
    </reaction>
    <physiologicalReaction direction="left-to-right" evidence="7">
        <dbReference type="Rhea" id="RHEA:24409"/>
    </physiologicalReaction>
</comment>
<accession>A0AA34RDG2</accession>
<dbReference type="NCBIfam" id="TIGR00726">
    <property type="entry name" value="peptidoglycan editing factor PgeF"/>
    <property type="match status" value="1"/>
</dbReference>
<evidence type="ECO:0000256" key="7">
    <source>
        <dbReference type="ARBA" id="ARBA00047989"/>
    </source>
</evidence>
<dbReference type="SUPFAM" id="SSF64438">
    <property type="entry name" value="CNF1/YfiH-like putative cysteine hydrolases"/>
    <property type="match status" value="1"/>
</dbReference>
<sequence length="244" mass="27641">MTLILHPGPLYTFAELEDLPLRHGIFPKQTNASGEECPATNAQIADILGAEVYCDLHQRHTTTVYRATKTFPRQQPGDGLFTNELGLSLHIRHSDCQAAIFYDRKHHVVANVHSGWRGLVGNIYAVTVKNLKKAFNSVPKDLLVAIGPSLGPNYSIYPDYDLLFPRSFQAFMGPKEHIDFRALAHKQLRDLGIPEQNITIADICTYTEHTTFFSSRYVRQNSSQTHQIRRKYNNVTAVLLLPRE</sequence>
<evidence type="ECO:0000256" key="2">
    <source>
        <dbReference type="ARBA" id="ARBA00007353"/>
    </source>
</evidence>
<dbReference type="GeneID" id="99718748"/>